<sequence length="613" mass="69700">MCDVERQISREEFYKMRRLKREEIMTSVNHYLRRRKFDKSETQATSEEKVNRSKRLCCREKSLTELSVISQMNSSSLTENILSFSSISGDVTACDQQFTKLKNFILEGLEAYKIELKSLLYPIFVHVYLEMLCNGHKMPAHKFYDRHSSLFKDDDLHKPVMRILRKLDMKTDVLSCKDITEFLDNRYHVNLSEDTLAYLLRYLKNEDNMIMFQIFNQFLKVVVPTCASTVELREGSKNELRETDSKDIKDECNNDNQTVLKQAISKIRDGPPSISSICCYTFLNTSNGLYSVDVSSNNSLISAGFEDSTISLWSLDPDLIHTNPFLSNPAVITLAVDHCTGSDDSNNLSQRKKDVETIKLRGHNGAVYKTCFTPDSQYLLSASLDNSVRLWDLSSHSNVVLYRGHSSAVWSLDTSGLGYFVSCSQDRTAKLWSYDRNYPIRSFIGHTYDVDVVKFHPNSNYVATGSGDRTIRLWSLQDGRCVRLLQGHHSSILSLAFSPNGQYLASAGEDRRIKIWDLSSGTLFKELQGHSDTVYSLNFNPDSTILASGGLDCCVRLWDVRKNREVKSELKPSGISDNQSSPELHGIFSTKSTSILFLRFSKNNVLRVAGNIL</sequence>
<evidence type="ECO:0000256" key="4">
    <source>
        <dbReference type="ARBA" id="ARBA00022737"/>
    </source>
</evidence>
<dbReference type="InterPro" id="IPR001680">
    <property type="entry name" value="WD40_rpt"/>
</dbReference>
<keyword evidence="7" id="KW-0539">Nucleus</keyword>
<protein>
    <recommendedName>
        <fullName evidence="9">TFIID subunit TAF5 NTD2 domain-containing protein</fullName>
    </recommendedName>
</protein>
<keyword evidence="11" id="KW-1185">Reference proteome</keyword>
<dbReference type="CDD" id="cd00200">
    <property type="entry name" value="WD40"/>
    <property type="match status" value="1"/>
</dbReference>
<dbReference type="PANTHER" id="PTHR19879">
    <property type="entry name" value="TRANSCRIPTION INITIATION FACTOR TFIID"/>
    <property type="match status" value="1"/>
</dbReference>
<dbReference type="CDD" id="cd08044">
    <property type="entry name" value="TAF5_NTD2"/>
    <property type="match status" value="1"/>
</dbReference>
<keyword evidence="5" id="KW-0805">Transcription regulation</keyword>
<dbReference type="InterPro" id="IPR019775">
    <property type="entry name" value="WD40_repeat_CS"/>
</dbReference>
<evidence type="ECO:0000313" key="10">
    <source>
        <dbReference type="EMBL" id="ESP03366.1"/>
    </source>
</evidence>
<feature type="repeat" description="WD" evidence="8">
    <location>
        <begin position="443"/>
        <end position="484"/>
    </location>
</feature>
<dbReference type="RefSeq" id="XP_009045899.1">
    <property type="nucleotide sequence ID" value="XM_009047651.1"/>
</dbReference>
<feature type="repeat" description="WD" evidence="8">
    <location>
        <begin position="282"/>
        <end position="316"/>
    </location>
</feature>
<dbReference type="PANTHER" id="PTHR19879:SF1">
    <property type="entry name" value="CANNONBALL-RELATED"/>
    <property type="match status" value="1"/>
</dbReference>
<accession>V4B750</accession>
<dbReference type="AlphaFoldDB" id="V4B750"/>
<dbReference type="SUPFAM" id="SSF50978">
    <property type="entry name" value="WD40 repeat-like"/>
    <property type="match status" value="1"/>
</dbReference>
<dbReference type="Gene3D" id="2.130.10.10">
    <property type="entry name" value="YVTN repeat-like/Quinoprotein amine dehydrogenase"/>
    <property type="match status" value="2"/>
</dbReference>
<dbReference type="Pfam" id="PF00400">
    <property type="entry name" value="WD40"/>
    <property type="match status" value="6"/>
</dbReference>
<keyword evidence="4" id="KW-0677">Repeat</keyword>
<dbReference type="EMBL" id="KB200027">
    <property type="protein sequence ID" value="ESP03366.1"/>
    <property type="molecule type" value="Genomic_DNA"/>
</dbReference>
<dbReference type="PROSITE" id="PS00678">
    <property type="entry name" value="WD_REPEATS_1"/>
    <property type="match status" value="3"/>
</dbReference>
<dbReference type="CTD" id="20250525"/>
<dbReference type="PRINTS" id="PR00320">
    <property type="entry name" value="GPROTEINBRPT"/>
</dbReference>
<evidence type="ECO:0000256" key="2">
    <source>
        <dbReference type="ARBA" id="ARBA00009435"/>
    </source>
</evidence>
<keyword evidence="6" id="KW-0804">Transcription</keyword>
<feature type="domain" description="TFIID subunit TAF5 NTD2" evidence="9">
    <location>
        <begin position="91"/>
        <end position="219"/>
    </location>
</feature>
<dbReference type="Proteomes" id="UP000030746">
    <property type="component" value="Unassembled WGS sequence"/>
</dbReference>
<dbReference type="KEGG" id="lgi:LOTGIDRAFT_237682"/>
<comment type="similarity">
    <text evidence="2">Belongs to the WD repeat TAF5 family.</text>
</comment>
<dbReference type="PROSITE" id="PS50294">
    <property type="entry name" value="WD_REPEATS_REGION"/>
    <property type="match status" value="4"/>
</dbReference>
<dbReference type="InterPro" id="IPR037264">
    <property type="entry name" value="TFIID_NTD2_sf"/>
</dbReference>
<feature type="repeat" description="WD" evidence="8">
    <location>
        <begin position="360"/>
        <end position="401"/>
    </location>
</feature>
<dbReference type="HOGENOM" id="CLU_005884_3_0_1"/>
<dbReference type="SMART" id="SM00320">
    <property type="entry name" value="WD40"/>
    <property type="match status" value="6"/>
</dbReference>
<dbReference type="PROSITE" id="PS50082">
    <property type="entry name" value="WD_REPEATS_2"/>
    <property type="match status" value="6"/>
</dbReference>
<feature type="repeat" description="WD" evidence="8">
    <location>
        <begin position="402"/>
        <end position="442"/>
    </location>
</feature>
<dbReference type="InterPro" id="IPR015943">
    <property type="entry name" value="WD40/YVTN_repeat-like_dom_sf"/>
</dbReference>
<keyword evidence="3 8" id="KW-0853">WD repeat</keyword>
<evidence type="ECO:0000313" key="11">
    <source>
        <dbReference type="Proteomes" id="UP000030746"/>
    </source>
</evidence>
<reference evidence="10 11" key="1">
    <citation type="journal article" date="2013" name="Nature">
        <title>Insights into bilaterian evolution from three spiralian genomes.</title>
        <authorList>
            <person name="Simakov O."/>
            <person name="Marletaz F."/>
            <person name="Cho S.J."/>
            <person name="Edsinger-Gonzales E."/>
            <person name="Havlak P."/>
            <person name="Hellsten U."/>
            <person name="Kuo D.H."/>
            <person name="Larsson T."/>
            <person name="Lv J."/>
            <person name="Arendt D."/>
            <person name="Savage R."/>
            <person name="Osoegawa K."/>
            <person name="de Jong P."/>
            <person name="Grimwood J."/>
            <person name="Chapman J.A."/>
            <person name="Shapiro H."/>
            <person name="Aerts A."/>
            <person name="Otillar R.P."/>
            <person name="Terry A.Y."/>
            <person name="Boore J.L."/>
            <person name="Grigoriev I.V."/>
            <person name="Lindberg D.R."/>
            <person name="Seaver E.C."/>
            <person name="Weisblat D.A."/>
            <person name="Putnam N.H."/>
            <person name="Rokhsar D.S."/>
        </authorList>
    </citation>
    <scope>NUCLEOTIDE SEQUENCE [LARGE SCALE GENOMIC DNA]</scope>
</reference>
<dbReference type="GO" id="GO:0016251">
    <property type="term" value="F:RNA polymerase II general transcription initiation factor activity"/>
    <property type="evidence" value="ECO:0007669"/>
    <property type="project" value="TreeGrafter"/>
</dbReference>
<gene>
    <name evidence="10" type="ORF">LOTGIDRAFT_237682</name>
</gene>
<dbReference type="InterPro" id="IPR020472">
    <property type="entry name" value="WD40_PAC1"/>
</dbReference>
<dbReference type="GO" id="GO:0006367">
    <property type="term" value="P:transcription initiation at RNA polymerase II promoter"/>
    <property type="evidence" value="ECO:0007669"/>
    <property type="project" value="TreeGrafter"/>
</dbReference>
<organism evidence="10 11">
    <name type="scientific">Lottia gigantea</name>
    <name type="common">Giant owl limpet</name>
    <dbReference type="NCBI Taxonomy" id="225164"/>
    <lineage>
        <taxon>Eukaryota</taxon>
        <taxon>Metazoa</taxon>
        <taxon>Spiralia</taxon>
        <taxon>Lophotrochozoa</taxon>
        <taxon>Mollusca</taxon>
        <taxon>Gastropoda</taxon>
        <taxon>Patellogastropoda</taxon>
        <taxon>Lottioidea</taxon>
        <taxon>Lottiidae</taxon>
        <taxon>Lottia</taxon>
    </lineage>
</organism>
<name>V4B750_LOTGI</name>
<dbReference type="InterPro" id="IPR036322">
    <property type="entry name" value="WD40_repeat_dom_sf"/>
</dbReference>
<dbReference type="SUPFAM" id="SSF160897">
    <property type="entry name" value="Taf5 N-terminal domain-like"/>
    <property type="match status" value="1"/>
</dbReference>
<dbReference type="OMA" id="HLDMVHC"/>
<evidence type="ECO:0000256" key="3">
    <source>
        <dbReference type="ARBA" id="ARBA00022574"/>
    </source>
</evidence>
<dbReference type="Pfam" id="PF04494">
    <property type="entry name" value="TFIID_NTD2"/>
    <property type="match status" value="1"/>
</dbReference>
<dbReference type="STRING" id="225164.V4B750"/>
<feature type="repeat" description="WD" evidence="8">
    <location>
        <begin position="527"/>
        <end position="568"/>
    </location>
</feature>
<dbReference type="GO" id="GO:0005669">
    <property type="term" value="C:transcription factor TFIID complex"/>
    <property type="evidence" value="ECO:0007669"/>
    <property type="project" value="TreeGrafter"/>
</dbReference>
<proteinExistence type="inferred from homology"/>
<dbReference type="InterPro" id="IPR007582">
    <property type="entry name" value="TFIID_NTD2"/>
</dbReference>
<dbReference type="OrthoDB" id="10266330at2759"/>
<evidence type="ECO:0000256" key="5">
    <source>
        <dbReference type="ARBA" id="ARBA00023015"/>
    </source>
</evidence>
<feature type="repeat" description="WD" evidence="8">
    <location>
        <begin position="485"/>
        <end position="526"/>
    </location>
</feature>
<evidence type="ECO:0000256" key="6">
    <source>
        <dbReference type="ARBA" id="ARBA00023163"/>
    </source>
</evidence>
<dbReference type="GeneID" id="20250525"/>
<evidence type="ECO:0000256" key="8">
    <source>
        <dbReference type="PROSITE-ProRule" id="PRU00221"/>
    </source>
</evidence>
<comment type="subcellular location">
    <subcellularLocation>
        <location evidence="1">Nucleus</location>
    </subcellularLocation>
</comment>
<evidence type="ECO:0000256" key="1">
    <source>
        <dbReference type="ARBA" id="ARBA00004123"/>
    </source>
</evidence>
<dbReference type="Gene3D" id="1.25.40.500">
    <property type="entry name" value="TFIID subunit TAF5, NTD2 domain"/>
    <property type="match status" value="1"/>
</dbReference>
<evidence type="ECO:0000256" key="7">
    <source>
        <dbReference type="ARBA" id="ARBA00023242"/>
    </source>
</evidence>
<evidence type="ECO:0000259" key="9">
    <source>
        <dbReference type="Pfam" id="PF04494"/>
    </source>
</evidence>